<sequence>MSTQQRFSNTDTGDKPADPYTLANIDTEATLEQKIEDLSKFMTSSKYGMMTTRDSETGKLVSRAMGLAAKESGGVDLLFHTNTESHKTTELNSDPHANISFLNSFGEWASISGVCEILTDRATVKKYYSPTLRAWLGDLGDGVHDGSENDPRIGIIRVKMVTATYSISTKGIVGQVVEVAQGSVTGKPAHVNKLREISEADVQTWRSSH</sequence>
<dbReference type="AlphaFoldDB" id="A0AAJ0C9S8"/>
<protein>
    <recommendedName>
        <fullName evidence="1">General stress protein FMN-binding split barrel domain-containing protein</fullName>
    </recommendedName>
</protein>
<dbReference type="Pfam" id="PF16242">
    <property type="entry name" value="Pyrid_ox_like"/>
    <property type="match status" value="1"/>
</dbReference>
<reference evidence="2" key="1">
    <citation type="submission" date="2023-06" db="EMBL/GenBank/DDBJ databases">
        <title>Genome-scale phylogeny and comparative genomics of the fungal order Sordariales.</title>
        <authorList>
            <consortium name="Lawrence Berkeley National Laboratory"/>
            <person name="Hensen N."/>
            <person name="Bonometti L."/>
            <person name="Westerberg I."/>
            <person name="Brannstrom I.O."/>
            <person name="Guillou S."/>
            <person name="Cros-Aarteil S."/>
            <person name="Calhoun S."/>
            <person name="Haridas S."/>
            <person name="Kuo A."/>
            <person name="Mondo S."/>
            <person name="Pangilinan J."/>
            <person name="Riley R."/>
            <person name="Labutti K."/>
            <person name="Andreopoulos B."/>
            <person name="Lipzen A."/>
            <person name="Chen C."/>
            <person name="Yanf M."/>
            <person name="Daum C."/>
            <person name="Ng V."/>
            <person name="Clum A."/>
            <person name="Steindorff A."/>
            <person name="Ohm R."/>
            <person name="Martin F."/>
            <person name="Silar P."/>
            <person name="Natvig D."/>
            <person name="Lalanne C."/>
            <person name="Gautier V."/>
            <person name="Ament-Velasquez S.L."/>
            <person name="Kruys A."/>
            <person name="Hutchinson M.I."/>
            <person name="Powell A.J."/>
            <person name="Barry K."/>
            <person name="Miller A.N."/>
            <person name="Grigoriev I.V."/>
            <person name="Debuchy R."/>
            <person name="Gladieux P."/>
            <person name="Thoren M.H."/>
            <person name="Johannesson H."/>
        </authorList>
    </citation>
    <scope>NUCLEOTIDE SEQUENCE</scope>
    <source>
        <strain evidence="2">8032-3</strain>
    </source>
</reference>
<gene>
    <name evidence="2" type="ORF">QBC33DRAFT_524039</name>
</gene>
<dbReference type="InterPro" id="IPR012349">
    <property type="entry name" value="Split_barrel_FMN-bd"/>
</dbReference>
<evidence type="ECO:0000313" key="2">
    <source>
        <dbReference type="EMBL" id="KAK1771558.1"/>
    </source>
</evidence>
<evidence type="ECO:0000259" key="1">
    <source>
        <dbReference type="Pfam" id="PF16242"/>
    </source>
</evidence>
<dbReference type="SUPFAM" id="SSF50475">
    <property type="entry name" value="FMN-binding split barrel"/>
    <property type="match status" value="1"/>
</dbReference>
<dbReference type="EMBL" id="MU838998">
    <property type="protein sequence ID" value="KAK1771558.1"/>
    <property type="molecule type" value="Genomic_DNA"/>
</dbReference>
<dbReference type="PANTHER" id="PTHR34818:SF1">
    <property type="entry name" value="PROTEIN BLI-3"/>
    <property type="match status" value="1"/>
</dbReference>
<dbReference type="InterPro" id="IPR038725">
    <property type="entry name" value="YdaG_split_barrel_FMN-bd"/>
</dbReference>
<dbReference type="InterPro" id="IPR052917">
    <property type="entry name" value="Stress-Dev_Protein"/>
</dbReference>
<evidence type="ECO:0000313" key="3">
    <source>
        <dbReference type="Proteomes" id="UP001244011"/>
    </source>
</evidence>
<accession>A0AAJ0C9S8</accession>
<dbReference type="GeneID" id="85309882"/>
<dbReference type="Gene3D" id="2.30.110.10">
    <property type="entry name" value="Electron Transport, Fmn-binding Protein, Chain A"/>
    <property type="match status" value="1"/>
</dbReference>
<dbReference type="RefSeq" id="XP_060287771.1">
    <property type="nucleotide sequence ID" value="XM_060426695.1"/>
</dbReference>
<organism evidence="2 3">
    <name type="scientific">Phialemonium atrogriseum</name>
    <dbReference type="NCBI Taxonomy" id="1093897"/>
    <lineage>
        <taxon>Eukaryota</taxon>
        <taxon>Fungi</taxon>
        <taxon>Dikarya</taxon>
        <taxon>Ascomycota</taxon>
        <taxon>Pezizomycotina</taxon>
        <taxon>Sordariomycetes</taxon>
        <taxon>Sordariomycetidae</taxon>
        <taxon>Cephalothecales</taxon>
        <taxon>Cephalothecaceae</taxon>
        <taxon>Phialemonium</taxon>
    </lineage>
</organism>
<dbReference type="Proteomes" id="UP001244011">
    <property type="component" value="Unassembled WGS sequence"/>
</dbReference>
<comment type="caution">
    <text evidence="2">The sequence shown here is derived from an EMBL/GenBank/DDBJ whole genome shotgun (WGS) entry which is preliminary data.</text>
</comment>
<proteinExistence type="predicted"/>
<feature type="domain" description="General stress protein FMN-binding split barrel" evidence="1">
    <location>
        <begin position="34"/>
        <end position="187"/>
    </location>
</feature>
<dbReference type="PANTHER" id="PTHR34818">
    <property type="entry name" value="PROTEIN BLI-3"/>
    <property type="match status" value="1"/>
</dbReference>
<keyword evidence="3" id="KW-1185">Reference proteome</keyword>
<name>A0AAJ0C9S8_9PEZI</name>